<accession>A0AB40BW85</accession>
<dbReference type="Pfam" id="PF14223">
    <property type="entry name" value="Retrotran_gag_2"/>
    <property type="match status" value="1"/>
</dbReference>
<dbReference type="PANTHER" id="PTHR35317">
    <property type="entry name" value="OS04G0629600 PROTEIN"/>
    <property type="match status" value="1"/>
</dbReference>
<evidence type="ECO:0000256" key="1">
    <source>
        <dbReference type="SAM" id="MobiDB-lite"/>
    </source>
</evidence>
<keyword evidence="2" id="KW-1185">Reference proteome</keyword>
<dbReference type="AlphaFoldDB" id="A0AB40BW85"/>
<protein>
    <submittedName>
        <fullName evidence="3">Uncharacterized protein LOC120268410</fullName>
    </submittedName>
</protein>
<name>A0AB40BW85_DIOCR</name>
<proteinExistence type="predicted"/>
<dbReference type="Proteomes" id="UP001515500">
    <property type="component" value="Chromosome 9"/>
</dbReference>
<feature type="region of interest" description="Disordered" evidence="1">
    <location>
        <begin position="161"/>
        <end position="233"/>
    </location>
</feature>
<dbReference type="PANTHER" id="PTHR35317:SF35">
    <property type="entry name" value="DUF4219 DOMAIN-CONTAINING PROTEIN"/>
    <property type="match status" value="1"/>
</dbReference>
<feature type="compositionally biased region" description="Polar residues" evidence="1">
    <location>
        <begin position="162"/>
        <end position="180"/>
    </location>
</feature>
<evidence type="ECO:0000313" key="2">
    <source>
        <dbReference type="Proteomes" id="UP001515500"/>
    </source>
</evidence>
<dbReference type="GeneID" id="120268410"/>
<evidence type="ECO:0000313" key="3">
    <source>
        <dbReference type="RefSeq" id="XP_039131767.1"/>
    </source>
</evidence>
<dbReference type="RefSeq" id="XP_039131767.1">
    <property type="nucleotide sequence ID" value="XM_039275833.1"/>
</dbReference>
<feature type="compositionally biased region" description="Basic residues" evidence="1">
    <location>
        <begin position="184"/>
        <end position="197"/>
    </location>
</feature>
<reference evidence="3" key="1">
    <citation type="submission" date="2025-08" db="UniProtKB">
        <authorList>
            <consortium name="RefSeq"/>
        </authorList>
    </citation>
    <scope>IDENTIFICATION</scope>
</reference>
<feature type="compositionally biased region" description="Polar residues" evidence="1">
    <location>
        <begin position="223"/>
        <end position="233"/>
    </location>
</feature>
<organism evidence="2 3">
    <name type="scientific">Dioscorea cayennensis subsp. rotundata</name>
    <name type="common">White Guinea yam</name>
    <name type="synonym">Dioscorea rotundata</name>
    <dbReference type="NCBI Taxonomy" id="55577"/>
    <lineage>
        <taxon>Eukaryota</taxon>
        <taxon>Viridiplantae</taxon>
        <taxon>Streptophyta</taxon>
        <taxon>Embryophyta</taxon>
        <taxon>Tracheophyta</taxon>
        <taxon>Spermatophyta</taxon>
        <taxon>Magnoliopsida</taxon>
        <taxon>Liliopsida</taxon>
        <taxon>Dioscoreales</taxon>
        <taxon>Dioscoreaceae</taxon>
        <taxon>Dioscorea</taxon>
    </lineage>
</organism>
<gene>
    <name evidence="3" type="primary">LOC120268410</name>
</gene>
<sequence length="233" mass="26606">MASGSISNLDIVQSSLPFFREENYDRWSAKMKTLFRSQNLWGIVENGVIKEGTDAEKLAISNDDAKTLYLLQQSVEDTIFDLIVRFTSAKEAWEHIQTKNHGSSRIISMRRQTLREKFEVLQMREDERVQQICVKGCKLNEARFNRFVDQPIEKVLYVKGEASTSSGDPQESENWSTNFNRGRGYARGRGKGFRGRGRGYDGGGRGDMNSARENFDASRGYSLGSQNYFQPEQ</sequence>